<dbReference type="PROSITE" id="PS51257">
    <property type="entry name" value="PROKAR_LIPOPROTEIN"/>
    <property type="match status" value="1"/>
</dbReference>
<dbReference type="RefSeq" id="WP_272134918.1">
    <property type="nucleotide sequence ID" value="NZ_JAQNDM010000002.1"/>
</dbReference>
<comment type="caution">
    <text evidence="1">The sequence shown here is derived from an EMBL/GenBank/DDBJ whole genome shotgun (WGS) entry which is preliminary data.</text>
</comment>
<evidence type="ECO:0000313" key="2">
    <source>
        <dbReference type="Proteomes" id="UP001221838"/>
    </source>
</evidence>
<protein>
    <recommendedName>
        <fullName evidence="3">Lipoprotein</fullName>
    </recommendedName>
</protein>
<name>A0ABT5D1Z2_9BACT</name>
<proteinExistence type="predicted"/>
<dbReference type="EMBL" id="JAQNDM010000002">
    <property type="protein sequence ID" value="MDC0707684.1"/>
    <property type="molecule type" value="Genomic_DNA"/>
</dbReference>
<organism evidence="1 2">
    <name type="scientific">Stigmatella ashevillensis</name>
    <dbReference type="NCBI Taxonomy" id="2995309"/>
    <lineage>
        <taxon>Bacteria</taxon>
        <taxon>Pseudomonadati</taxon>
        <taxon>Myxococcota</taxon>
        <taxon>Myxococcia</taxon>
        <taxon>Myxococcales</taxon>
        <taxon>Cystobacterineae</taxon>
        <taxon>Archangiaceae</taxon>
        <taxon>Stigmatella</taxon>
    </lineage>
</organism>
<evidence type="ECO:0000313" key="1">
    <source>
        <dbReference type="EMBL" id="MDC0707684.1"/>
    </source>
</evidence>
<keyword evidence="2" id="KW-1185">Reference proteome</keyword>
<reference evidence="1 2" key="1">
    <citation type="submission" date="2022-11" db="EMBL/GenBank/DDBJ databases">
        <title>Minimal conservation of predation-associated metabolite biosynthetic gene clusters underscores biosynthetic potential of Myxococcota including descriptions for ten novel species: Archangium lansinium sp. nov., Myxococcus landrumus sp. nov., Nannocystis bai.</title>
        <authorList>
            <person name="Ahearne A."/>
            <person name="Stevens C."/>
            <person name="Dowd S."/>
        </authorList>
    </citation>
    <scope>NUCLEOTIDE SEQUENCE [LARGE SCALE GENOMIC DNA]</scope>
    <source>
        <strain evidence="1 2">NCWAL01</strain>
    </source>
</reference>
<accession>A0ABT5D1Z2</accession>
<evidence type="ECO:0008006" key="3">
    <source>
        <dbReference type="Google" id="ProtNLM"/>
    </source>
</evidence>
<gene>
    <name evidence="1" type="ORF">POL68_04315</name>
</gene>
<dbReference type="Proteomes" id="UP001221838">
    <property type="component" value="Unassembled WGS sequence"/>
</dbReference>
<sequence length="166" mass="18393">MRKPRSFEGMSGICAMLVVALSSTGCAVFAPLFGKTEPSVEWPTPEELAALQPVSSDVKEEINGQAVLAAAAAIQETNRLWSRQGLFDGCPAPALGLGAVVYAWKGYYYVNVTQRFDRCGGKRFRMLDWWEFFAVSPEGELIARQPYAKRARSTGWHQQCPPVYPE</sequence>